<dbReference type="AlphaFoldDB" id="A0A137PCW5"/>
<evidence type="ECO:0000259" key="1">
    <source>
        <dbReference type="Pfam" id="PF03542"/>
    </source>
</evidence>
<keyword evidence="4" id="KW-1185">Reference proteome</keyword>
<accession>A0A137PCW5</accession>
<proteinExistence type="predicted"/>
<evidence type="ECO:0000313" key="4">
    <source>
        <dbReference type="Proteomes" id="UP000070444"/>
    </source>
</evidence>
<dbReference type="Proteomes" id="UP000070444">
    <property type="component" value="Unassembled WGS sequence"/>
</dbReference>
<dbReference type="EMBL" id="KQ964446">
    <property type="protein sequence ID" value="KXN72830.1"/>
    <property type="molecule type" value="Genomic_DNA"/>
</dbReference>
<evidence type="ECO:0000259" key="2">
    <source>
        <dbReference type="Pfam" id="PF11864"/>
    </source>
</evidence>
<dbReference type="STRING" id="796925.A0A137PCW5"/>
<feature type="domain" description="Tuberin N-terminal" evidence="2">
    <location>
        <begin position="111"/>
        <end position="549"/>
    </location>
</feature>
<feature type="domain" description="Tuberin-type" evidence="1">
    <location>
        <begin position="756"/>
        <end position="899"/>
    </location>
</feature>
<evidence type="ECO:0000313" key="3">
    <source>
        <dbReference type="EMBL" id="KXN72830.1"/>
    </source>
</evidence>
<dbReference type="Pfam" id="PF11864">
    <property type="entry name" value="DUF3384"/>
    <property type="match status" value="1"/>
</dbReference>
<gene>
    <name evidence="3" type="ORF">CONCODRAFT_4329</name>
</gene>
<dbReference type="GO" id="GO:0005096">
    <property type="term" value="F:GTPase activator activity"/>
    <property type="evidence" value="ECO:0007669"/>
    <property type="project" value="InterPro"/>
</dbReference>
<protein>
    <submittedName>
        <fullName evidence="3">Uncharacterized protein</fullName>
    </submittedName>
</protein>
<dbReference type="InterPro" id="IPR024584">
    <property type="entry name" value="Tuberin_N"/>
</dbReference>
<sequence>MSSDESNYEQTIISSSSADAQIITSSIASLKPTELTPFSSPNFKFKSLSSFHKHYSSSSLNDESLFNVKSLPSTFHNKSKNGLPSLPTTEWSKFLKFILLERLKAPSEPPSAVKELTTQLSKEPVQNLQELLPLLSQLFDNNPLEAWLNQNFVIFTILVKNSPSYQQTLMVRLAILNIILPFLRDAKEDNIGEIISFLNVFTNEGRNVNGIEVYLFKWLFSYLGLYYQKGENLNNQSVKHILKFYGQLIKFNFSLFSPQELTKLIKLIELMTNWKELDSEGGTLLISIFDNLVRFGYLPTECISSFCSLMTNLYGITQWKLAAWGIVKNILRSHCATSVICSFFDMAYSKDQDLKIVKYSIAAIGESLWGKDRIEPQAYPTFSALKHFSNLLLDSKALPNSHVRIATILEQLNKLINTRKDSLSPGDWELIIDMLCQASYSVRELDLIELNPSLLGIESDLEFEEDSITELWFRFNQLTTTISPTLTSLHVNEIQKFIFVLKDHWDYLSEPLLLTSLGYLSSSNVFLPSRTNWDESLKNLLNKLFVTKSQLAKEAILEILERSFISCSFSNQQTFIDIFKAEIMDKLVELEEIDEGVNLKIYKLIVKFWDLNLDDFNPLFELLSKPFKSTQEIATNRQDQLANHQLYSCFILAHWFSLALIGRSKYCTRLYSILCDIASNTHIGYESRLMAYTSLFNVFTDNSNSPYFGQLSLSEEEVSQCLDLIQDCSKLPNSTLSKYWVFNGLYALDIWNNEENYSISTSVESKFANNCSPNTIKYPPSPINLASTGDFTLSTKTFLQNIINSLTDELDWSIMAYILYQTPAYLTNHLDHKNHNDSILTLRSKLCNLISSGGFGAKLVGIPNYIKKGSLYSSIYRLLDSIIPYKQLFNKSEKDEIVSHTI</sequence>
<reference evidence="3 4" key="1">
    <citation type="journal article" date="2015" name="Genome Biol. Evol.">
        <title>Phylogenomic analyses indicate that early fungi evolved digesting cell walls of algal ancestors of land plants.</title>
        <authorList>
            <person name="Chang Y."/>
            <person name="Wang S."/>
            <person name="Sekimoto S."/>
            <person name="Aerts A.L."/>
            <person name="Choi C."/>
            <person name="Clum A."/>
            <person name="LaButti K.M."/>
            <person name="Lindquist E.A."/>
            <person name="Yee Ngan C."/>
            <person name="Ohm R.A."/>
            <person name="Salamov A.A."/>
            <person name="Grigoriev I.V."/>
            <person name="Spatafora J.W."/>
            <person name="Berbee M.L."/>
        </authorList>
    </citation>
    <scope>NUCLEOTIDE SEQUENCE [LARGE SCALE GENOMIC DNA]</scope>
    <source>
        <strain evidence="3 4">NRRL 28638</strain>
    </source>
</reference>
<dbReference type="Pfam" id="PF03542">
    <property type="entry name" value="Tuberin"/>
    <property type="match status" value="1"/>
</dbReference>
<organism evidence="3 4">
    <name type="scientific">Conidiobolus coronatus (strain ATCC 28846 / CBS 209.66 / NRRL 28638)</name>
    <name type="common">Delacroixia coronata</name>
    <dbReference type="NCBI Taxonomy" id="796925"/>
    <lineage>
        <taxon>Eukaryota</taxon>
        <taxon>Fungi</taxon>
        <taxon>Fungi incertae sedis</taxon>
        <taxon>Zoopagomycota</taxon>
        <taxon>Entomophthoromycotina</taxon>
        <taxon>Entomophthoromycetes</taxon>
        <taxon>Entomophthorales</taxon>
        <taxon>Ancylistaceae</taxon>
        <taxon>Conidiobolus</taxon>
    </lineage>
</organism>
<dbReference type="InterPro" id="IPR018515">
    <property type="entry name" value="Tuberin-type_domain"/>
</dbReference>
<name>A0A137PCW5_CONC2</name>